<keyword evidence="5 11" id="KW-0479">Metal-binding</keyword>
<keyword evidence="6 11" id="KW-0547">Nucleotide-binding</keyword>
<evidence type="ECO:0000256" key="9">
    <source>
        <dbReference type="ARBA" id="ARBA00022842"/>
    </source>
</evidence>
<evidence type="ECO:0000256" key="8">
    <source>
        <dbReference type="ARBA" id="ARBA00022840"/>
    </source>
</evidence>
<dbReference type="NCBIfam" id="TIGR00694">
    <property type="entry name" value="thiM"/>
    <property type="match status" value="1"/>
</dbReference>
<evidence type="ECO:0000256" key="4">
    <source>
        <dbReference type="ARBA" id="ARBA00022679"/>
    </source>
</evidence>
<evidence type="ECO:0000256" key="3">
    <source>
        <dbReference type="ARBA" id="ARBA00004868"/>
    </source>
</evidence>
<dbReference type="UniPathway" id="UPA00060">
    <property type="reaction ID" value="UER00139"/>
</dbReference>
<evidence type="ECO:0000256" key="6">
    <source>
        <dbReference type="ARBA" id="ARBA00022741"/>
    </source>
</evidence>
<gene>
    <name evidence="11" type="primary">thiM</name>
    <name evidence="12" type="ordered locus">Toce_0642</name>
</gene>
<evidence type="ECO:0000313" key="13">
    <source>
        <dbReference type="Proteomes" id="UP000000272"/>
    </source>
</evidence>
<name>D9S1Y7_THEOJ</name>
<feature type="binding site" evidence="11">
    <location>
        <position position="164"/>
    </location>
    <ligand>
        <name>ATP</name>
        <dbReference type="ChEBI" id="CHEBI:30616"/>
    </ligand>
</feature>
<accession>D9S1Y7</accession>
<proteinExistence type="inferred from homology"/>
<dbReference type="EC" id="2.7.1.50" evidence="11"/>
<dbReference type="GO" id="GO:0009229">
    <property type="term" value="P:thiamine diphosphate biosynthetic process"/>
    <property type="evidence" value="ECO:0007669"/>
    <property type="project" value="UniProtKB-UniRule"/>
</dbReference>
<keyword evidence="4 11" id="KW-0808">Transferase</keyword>
<evidence type="ECO:0000256" key="1">
    <source>
        <dbReference type="ARBA" id="ARBA00001771"/>
    </source>
</evidence>
<keyword evidence="8 11" id="KW-0067">ATP-binding</keyword>
<reference evidence="12 13" key="1">
    <citation type="journal article" date="2010" name="Stand. Genomic Sci.">
        <title>Complete genome sequence of Thermosediminibacter oceani type strain (JW/IW-1228P).</title>
        <authorList>
            <person name="Pitluck S."/>
            <person name="Yasawong M."/>
            <person name="Munk C."/>
            <person name="Nolan M."/>
            <person name="Lapidus A."/>
            <person name="Lucas S."/>
            <person name="Glavina Del Rio T."/>
            <person name="Tice H."/>
            <person name="Cheng J.F."/>
            <person name="Bruce D."/>
            <person name="Detter C."/>
            <person name="Tapia R."/>
            <person name="Han C."/>
            <person name="Goodwin L."/>
            <person name="Liolios K."/>
            <person name="Ivanova N."/>
            <person name="Mavromatis K."/>
            <person name="Mikhailova N."/>
            <person name="Pati A."/>
            <person name="Chen A."/>
            <person name="Palaniappan K."/>
            <person name="Land M."/>
            <person name="Hauser L."/>
            <person name="Chang Y.J."/>
            <person name="Jeffries C.D."/>
            <person name="Rohde M."/>
            <person name="Spring S."/>
            <person name="Sikorski J."/>
            <person name="Goker M."/>
            <person name="Woyke T."/>
            <person name="Bristow J."/>
            <person name="Eisen J.A."/>
            <person name="Markowitz V."/>
            <person name="Hugenholtz P."/>
            <person name="Kyrpides N.C."/>
            <person name="Klenk H.P."/>
        </authorList>
    </citation>
    <scope>NUCLEOTIDE SEQUENCE [LARGE SCALE GENOMIC DNA]</scope>
    <source>
        <strain evidence="13">ATCC BAA-1034 / DSM 16646 / JW/IW-1228P</strain>
    </source>
</reference>
<protein>
    <recommendedName>
        <fullName evidence="11">Hydroxyethylthiazole kinase</fullName>
        <ecNumber evidence="11">2.7.1.50</ecNumber>
    </recommendedName>
    <alternativeName>
        <fullName evidence="11">4-methyl-5-beta-hydroxyethylthiazole kinase</fullName>
        <shortName evidence="11">TH kinase</shortName>
        <shortName evidence="11">Thz kinase</shortName>
    </alternativeName>
</protein>
<dbReference type="GO" id="GO:0009228">
    <property type="term" value="P:thiamine biosynthetic process"/>
    <property type="evidence" value="ECO:0007669"/>
    <property type="project" value="UniProtKB-KW"/>
</dbReference>
<comment type="function">
    <text evidence="11">Catalyzes the phosphorylation of the hydroxyl group of 4-methyl-5-beta-hydroxyethylthiazole (THZ).</text>
</comment>
<feature type="binding site" evidence="11">
    <location>
        <position position="191"/>
    </location>
    <ligand>
        <name>substrate</name>
    </ligand>
</feature>
<evidence type="ECO:0000256" key="11">
    <source>
        <dbReference type="HAMAP-Rule" id="MF_00228"/>
    </source>
</evidence>
<dbReference type="PIRSF" id="PIRSF000513">
    <property type="entry name" value="Thz_kinase"/>
    <property type="match status" value="1"/>
</dbReference>
<dbReference type="EMBL" id="CP002131">
    <property type="protein sequence ID" value="ADL07414.1"/>
    <property type="molecule type" value="Genomic_DNA"/>
</dbReference>
<keyword evidence="10 11" id="KW-0784">Thiamine biosynthesis</keyword>
<dbReference type="AlphaFoldDB" id="D9S1Y7"/>
<dbReference type="InterPro" id="IPR029056">
    <property type="entry name" value="Ribokinase-like"/>
</dbReference>
<dbReference type="InterPro" id="IPR000417">
    <property type="entry name" value="Hyethyz_kinase"/>
</dbReference>
<comment type="pathway">
    <text evidence="3 11">Cofactor biosynthesis; thiamine diphosphate biosynthesis; 4-methyl-5-(2-phosphoethyl)-thiazole from 5-(2-hydroxyethyl)-4-methylthiazole: step 1/1.</text>
</comment>
<dbReference type="HAMAP" id="MF_00228">
    <property type="entry name" value="Thz_kinase"/>
    <property type="match status" value="1"/>
</dbReference>
<dbReference type="GO" id="GO:0005524">
    <property type="term" value="F:ATP binding"/>
    <property type="evidence" value="ECO:0007669"/>
    <property type="project" value="UniProtKB-UniRule"/>
</dbReference>
<organism evidence="12 13">
    <name type="scientific">Thermosediminibacter oceani (strain ATCC BAA-1034 / DSM 16646 / JW/IW-1228P)</name>
    <dbReference type="NCBI Taxonomy" id="555079"/>
    <lineage>
        <taxon>Bacteria</taxon>
        <taxon>Bacillati</taxon>
        <taxon>Bacillota</taxon>
        <taxon>Clostridia</taxon>
        <taxon>Thermosediminibacterales</taxon>
        <taxon>Thermosediminibacteraceae</taxon>
        <taxon>Thermosediminibacter</taxon>
    </lineage>
</organism>
<dbReference type="SUPFAM" id="SSF53613">
    <property type="entry name" value="Ribokinase-like"/>
    <property type="match status" value="1"/>
</dbReference>
<comment type="similarity">
    <text evidence="11">Belongs to the Thz kinase family.</text>
</comment>
<evidence type="ECO:0000313" key="12">
    <source>
        <dbReference type="EMBL" id="ADL07414.1"/>
    </source>
</evidence>
<evidence type="ECO:0000256" key="5">
    <source>
        <dbReference type="ARBA" id="ARBA00022723"/>
    </source>
</evidence>
<feature type="binding site" evidence="11">
    <location>
        <position position="42"/>
    </location>
    <ligand>
        <name>substrate</name>
    </ligand>
</feature>
<feature type="binding site" evidence="11">
    <location>
        <position position="118"/>
    </location>
    <ligand>
        <name>ATP</name>
        <dbReference type="ChEBI" id="CHEBI:30616"/>
    </ligand>
</feature>
<dbReference type="Gene3D" id="3.40.1190.20">
    <property type="match status" value="1"/>
</dbReference>
<keyword evidence="13" id="KW-1185">Reference proteome</keyword>
<evidence type="ECO:0000256" key="2">
    <source>
        <dbReference type="ARBA" id="ARBA00001946"/>
    </source>
</evidence>
<dbReference type="KEGG" id="toc:Toce_0642"/>
<dbReference type="NCBIfam" id="NF006830">
    <property type="entry name" value="PRK09355.1"/>
    <property type="match status" value="1"/>
</dbReference>
<keyword evidence="9 11" id="KW-0460">Magnesium</keyword>
<comment type="cofactor">
    <cofactor evidence="2 11">
        <name>Mg(2+)</name>
        <dbReference type="ChEBI" id="CHEBI:18420"/>
    </cofactor>
</comment>
<dbReference type="STRING" id="555079.Toce_0642"/>
<dbReference type="GO" id="GO:0000287">
    <property type="term" value="F:magnesium ion binding"/>
    <property type="evidence" value="ECO:0007669"/>
    <property type="project" value="UniProtKB-UniRule"/>
</dbReference>
<dbReference type="Proteomes" id="UP000000272">
    <property type="component" value="Chromosome"/>
</dbReference>
<keyword evidence="7 11" id="KW-0418">Kinase</keyword>
<evidence type="ECO:0000256" key="7">
    <source>
        <dbReference type="ARBA" id="ARBA00022777"/>
    </source>
</evidence>
<sequence length="265" mass="27746">MMIEGLLEKVRSQKPLVHHITNIVTVNDCANVTLAIGALPVMAHALEEVEDMVKAASSLVLNIGTLTPKQVEAMIKAGKKANELGVPVVLDPVGAGATPLRTESAKRILREVKVSVIKGNSAEIGVLAGAGGKIRGVEAVGSSENLLAAAKKMAKDLGSTVVISGVRDIVTDGDRVGYVDNGHRWMGTITGTGCMLASVIGSFCGVERDCFKASTAALVAFGLAGELAAERPEVRGPASFKVCFFDELYNLTKEKIRAGMKYSLA</sequence>
<dbReference type="CDD" id="cd01170">
    <property type="entry name" value="THZ_kinase"/>
    <property type="match status" value="1"/>
</dbReference>
<dbReference type="HOGENOM" id="CLU_019943_0_1_9"/>
<comment type="catalytic activity">
    <reaction evidence="1 11">
        <text>5-(2-hydroxyethyl)-4-methylthiazole + ATP = 4-methyl-5-(2-phosphooxyethyl)-thiazole + ADP + H(+)</text>
        <dbReference type="Rhea" id="RHEA:24212"/>
        <dbReference type="ChEBI" id="CHEBI:15378"/>
        <dbReference type="ChEBI" id="CHEBI:17957"/>
        <dbReference type="ChEBI" id="CHEBI:30616"/>
        <dbReference type="ChEBI" id="CHEBI:58296"/>
        <dbReference type="ChEBI" id="CHEBI:456216"/>
        <dbReference type="EC" id="2.7.1.50"/>
    </reaction>
</comment>
<evidence type="ECO:0000256" key="10">
    <source>
        <dbReference type="ARBA" id="ARBA00022977"/>
    </source>
</evidence>
<dbReference type="GO" id="GO:0004417">
    <property type="term" value="F:hydroxyethylthiazole kinase activity"/>
    <property type="evidence" value="ECO:0007669"/>
    <property type="project" value="UniProtKB-UniRule"/>
</dbReference>
<dbReference type="PRINTS" id="PR01099">
    <property type="entry name" value="HYETHTZKNASE"/>
</dbReference>
<dbReference type="eggNOG" id="COG2145">
    <property type="taxonomic scope" value="Bacteria"/>
</dbReference>
<dbReference type="Pfam" id="PF02110">
    <property type="entry name" value="HK"/>
    <property type="match status" value="1"/>
</dbReference>